<dbReference type="RefSeq" id="WP_306886519.1">
    <property type="nucleotide sequence ID" value="NZ_JAUSUL010000003.1"/>
</dbReference>
<dbReference type="PANTHER" id="PTHR30506">
    <property type="entry name" value="INNER MEMBRANE PROTEIN"/>
    <property type="match status" value="1"/>
</dbReference>
<reference evidence="9" key="1">
    <citation type="submission" date="2023-07" db="EMBL/GenBank/DDBJ databases">
        <title>Genomic Encyclopedia of Type Strains, Phase IV (KMG-IV): sequencing the most valuable type-strain genomes for metagenomic binning, comparative biology and taxonomic classification.</title>
        <authorList>
            <person name="Goeker M."/>
        </authorList>
    </citation>
    <scope>NUCLEOTIDE SEQUENCE</scope>
    <source>
        <strain evidence="9">DSM 21202</strain>
    </source>
</reference>
<comment type="subcellular location">
    <subcellularLocation>
        <location evidence="1">Cell membrane</location>
        <topology evidence="1">Multi-pass membrane protein</topology>
    </subcellularLocation>
</comment>
<dbReference type="AlphaFoldDB" id="A0AAE3VR50"/>
<name>A0AAE3VR50_9HYPH</name>
<evidence type="ECO:0000256" key="3">
    <source>
        <dbReference type="ARBA" id="ARBA00022475"/>
    </source>
</evidence>
<evidence type="ECO:0000256" key="2">
    <source>
        <dbReference type="ARBA" id="ARBA00008193"/>
    </source>
</evidence>
<keyword evidence="5 7" id="KW-1133">Transmembrane helix</keyword>
<evidence type="ECO:0000259" key="8">
    <source>
        <dbReference type="Pfam" id="PF03458"/>
    </source>
</evidence>
<dbReference type="Proteomes" id="UP001229244">
    <property type="component" value="Unassembled WGS sequence"/>
</dbReference>
<feature type="transmembrane region" description="Helical" evidence="7">
    <location>
        <begin position="151"/>
        <end position="171"/>
    </location>
</feature>
<evidence type="ECO:0000313" key="9">
    <source>
        <dbReference type="EMBL" id="MDQ0316636.1"/>
    </source>
</evidence>
<accession>A0AAE3VR50</accession>
<dbReference type="GO" id="GO:0005886">
    <property type="term" value="C:plasma membrane"/>
    <property type="evidence" value="ECO:0007669"/>
    <property type="project" value="UniProtKB-SubCell"/>
</dbReference>
<feature type="transmembrane region" description="Helical" evidence="7">
    <location>
        <begin position="118"/>
        <end position="139"/>
    </location>
</feature>
<evidence type="ECO:0000256" key="5">
    <source>
        <dbReference type="ARBA" id="ARBA00022989"/>
    </source>
</evidence>
<feature type="domain" description="Glycine transporter" evidence="8">
    <location>
        <begin position="8"/>
        <end position="82"/>
    </location>
</feature>
<evidence type="ECO:0000256" key="7">
    <source>
        <dbReference type="SAM" id="Phobius"/>
    </source>
</evidence>
<keyword evidence="4 7" id="KW-0812">Transmembrane</keyword>
<feature type="transmembrane region" description="Helical" evidence="7">
    <location>
        <begin position="32"/>
        <end position="53"/>
    </location>
</feature>
<dbReference type="Pfam" id="PF03458">
    <property type="entry name" value="Gly_transporter"/>
    <property type="match status" value="2"/>
</dbReference>
<dbReference type="PANTHER" id="PTHR30506:SF3">
    <property type="entry name" value="UPF0126 INNER MEMBRANE PROTEIN YADS-RELATED"/>
    <property type="match status" value="1"/>
</dbReference>
<keyword evidence="3" id="KW-1003">Cell membrane</keyword>
<feature type="transmembrane region" description="Helical" evidence="7">
    <location>
        <begin position="65"/>
        <end position="84"/>
    </location>
</feature>
<keyword evidence="10" id="KW-1185">Reference proteome</keyword>
<dbReference type="InterPro" id="IPR005115">
    <property type="entry name" value="Gly_transporter"/>
</dbReference>
<feature type="domain" description="Glycine transporter" evidence="8">
    <location>
        <begin position="94"/>
        <end position="164"/>
    </location>
</feature>
<evidence type="ECO:0000256" key="6">
    <source>
        <dbReference type="ARBA" id="ARBA00023136"/>
    </source>
</evidence>
<comment type="caution">
    <text evidence="9">The sequence shown here is derived from an EMBL/GenBank/DDBJ whole genome shotgun (WGS) entry which is preliminary data.</text>
</comment>
<proteinExistence type="inferred from homology"/>
<sequence>MSDGVLHILYLIAVSAEAMTAALAAGRRSMDWFGVAMLGCITALGGGSIRDILLGHYPLSWVANPYLLLIAVVAACTAIVFARFMEKLRAVFLVLDAVGLVVFTVIGCNIALGMGQPLPVVAVVGMITGTAGGVLRDVLCNDVPLLFRRELYASVSLVAAAIYVGGLAAGLPHHPVMLVAMAVGLAMRLTALRYNLHMPQFVYTRDWH</sequence>
<evidence type="ECO:0000256" key="1">
    <source>
        <dbReference type="ARBA" id="ARBA00004651"/>
    </source>
</evidence>
<dbReference type="EMBL" id="JAUSUL010000003">
    <property type="protein sequence ID" value="MDQ0316636.1"/>
    <property type="molecule type" value="Genomic_DNA"/>
</dbReference>
<protein>
    <submittedName>
        <fullName evidence="9">Membrane protein YeiH</fullName>
    </submittedName>
</protein>
<comment type="similarity">
    <text evidence="2">Belongs to the UPF0126 family.</text>
</comment>
<feature type="transmembrane region" description="Helical" evidence="7">
    <location>
        <begin position="6"/>
        <end position="25"/>
    </location>
</feature>
<evidence type="ECO:0000313" key="10">
    <source>
        <dbReference type="Proteomes" id="UP001229244"/>
    </source>
</evidence>
<keyword evidence="6 7" id="KW-0472">Membrane</keyword>
<feature type="transmembrane region" description="Helical" evidence="7">
    <location>
        <begin position="91"/>
        <end position="112"/>
    </location>
</feature>
<organism evidence="9 10">
    <name type="scientific">Amorphus orientalis</name>
    <dbReference type="NCBI Taxonomy" id="649198"/>
    <lineage>
        <taxon>Bacteria</taxon>
        <taxon>Pseudomonadati</taxon>
        <taxon>Pseudomonadota</taxon>
        <taxon>Alphaproteobacteria</taxon>
        <taxon>Hyphomicrobiales</taxon>
        <taxon>Amorphaceae</taxon>
        <taxon>Amorphus</taxon>
    </lineage>
</organism>
<feature type="transmembrane region" description="Helical" evidence="7">
    <location>
        <begin position="177"/>
        <end position="196"/>
    </location>
</feature>
<gene>
    <name evidence="9" type="ORF">J2S73_003112</name>
</gene>
<evidence type="ECO:0000256" key="4">
    <source>
        <dbReference type="ARBA" id="ARBA00022692"/>
    </source>
</evidence>